<accession>A0ABW2U584</accession>
<feature type="transmembrane region" description="Helical" evidence="1">
    <location>
        <begin position="12"/>
        <end position="33"/>
    </location>
</feature>
<keyword evidence="3" id="KW-1185">Reference proteome</keyword>
<reference evidence="3" key="1">
    <citation type="journal article" date="2019" name="Int. J. Syst. Evol. Microbiol.">
        <title>The Global Catalogue of Microorganisms (GCM) 10K type strain sequencing project: providing services to taxonomists for standard genome sequencing and annotation.</title>
        <authorList>
            <consortium name="The Broad Institute Genomics Platform"/>
            <consortium name="The Broad Institute Genome Sequencing Center for Infectious Disease"/>
            <person name="Wu L."/>
            <person name="Ma J."/>
        </authorList>
    </citation>
    <scope>NUCLEOTIDE SEQUENCE [LARGE SCALE GENOMIC DNA]</scope>
    <source>
        <strain evidence="3">JCM 19635</strain>
    </source>
</reference>
<comment type="caution">
    <text evidence="2">The sequence shown here is derived from an EMBL/GenBank/DDBJ whole genome shotgun (WGS) entry which is preliminary data.</text>
</comment>
<sequence length="45" mass="4523">MKASNRSSAPAPVAAVVPAALVFVVVVLELSAWEQLATASASKGK</sequence>
<dbReference type="EMBL" id="JBHTEK010000001">
    <property type="protein sequence ID" value="MFC7668638.1"/>
    <property type="molecule type" value="Genomic_DNA"/>
</dbReference>
<gene>
    <name evidence="2" type="ORF">ACFQT0_15630</name>
</gene>
<keyword evidence="1" id="KW-1133">Transmembrane helix</keyword>
<dbReference type="RefSeq" id="WP_380204111.1">
    <property type="nucleotide sequence ID" value="NZ_JBHTEK010000001.1"/>
</dbReference>
<organism evidence="2 3">
    <name type="scientific">Hymenobacter humi</name>
    <dbReference type="NCBI Taxonomy" id="1411620"/>
    <lineage>
        <taxon>Bacteria</taxon>
        <taxon>Pseudomonadati</taxon>
        <taxon>Bacteroidota</taxon>
        <taxon>Cytophagia</taxon>
        <taxon>Cytophagales</taxon>
        <taxon>Hymenobacteraceae</taxon>
        <taxon>Hymenobacter</taxon>
    </lineage>
</organism>
<evidence type="ECO:0000313" key="3">
    <source>
        <dbReference type="Proteomes" id="UP001596513"/>
    </source>
</evidence>
<name>A0ABW2U584_9BACT</name>
<keyword evidence="1" id="KW-0812">Transmembrane</keyword>
<protein>
    <submittedName>
        <fullName evidence="2">Uncharacterized protein</fullName>
    </submittedName>
</protein>
<keyword evidence="1" id="KW-0472">Membrane</keyword>
<dbReference type="Proteomes" id="UP001596513">
    <property type="component" value="Unassembled WGS sequence"/>
</dbReference>
<evidence type="ECO:0000256" key="1">
    <source>
        <dbReference type="SAM" id="Phobius"/>
    </source>
</evidence>
<proteinExistence type="predicted"/>
<evidence type="ECO:0000313" key="2">
    <source>
        <dbReference type="EMBL" id="MFC7668638.1"/>
    </source>
</evidence>